<organism evidence="2 3">
    <name type="scientific">Acidovorax phage ACP17</name>
    <dbReference type="NCBI Taxonomy" id="2010329"/>
    <lineage>
        <taxon>Viruses</taxon>
        <taxon>Duplodnaviria</taxon>
        <taxon>Heunggongvirae</taxon>
        <taxon>Uroviricota</taxon>
        <taxon>Caudoviricetes</taxon>
        <taxon>Busanvirus</taxon>
        <taxon>Busanvirus ACP17</taxon>
    </lineage>
</organism>
<protein>
    <submittedName>
        <fullName evidence="2">Uncharacterized protein</fullName>
    </submittedName>
</protein>
<evidence type="ECO:0000313" key="3">
    <source>
        <dbReference type="Proteomes" id="UP000224101"/>
    </source>
</evidence>
<dbReference type="EMBL" id="KY979132">
    <property type="protein sequence ID" value="ASD50461.1"/>
    <property type="molecule type" value="Genomic_DNA"/>
</dbReference>
<feature type="coiled-coil region" evidence="1">
    <location>
        <begin position="58"/>
        <end position="120"/>
    </location>
</feature>
<reference evidence="2 3" key="1">
    <citation type="submission" date="2017-08" db="EMBL/GenBank/DDBJ databases">
        <title>Characterization and complete genome sequence of novel bacteriophage infecting the causal agent of bacterial fruit blotch, Acidovorax citrulli.</title>
        <authorList>
            <person name="Midani A.R."/>
            <person name="Park S.-H."/>
            <person name="Choi T.-J."/>
        </authorList>
    </citation>
    <scope>NUCLEOTIDE SEQUENCE [LARGE SCALE GENOMIC DNA]</scope>
</reference>
<dbReference type="Proteomes" id="UP000224101">
    <property type="component" value="Segment"/>
</dbReference>
<name>A0A218M351_9CAUD</name>
<keyword evidence="3" id="KW-1185">Reference proteome</keyword>
<proteinExistence type="predicted"/>
<sequence length="123" mass="13770">MILPPIEEMIAGVLTIAAGIALAWDRVSKWAGSRSEKRERENILGHVIGEKNAAIQQRDHYAAQAEALQTKNLALEERLRVLAGEVEGMNNRLFILTELNTRLASSLDDARAKLEEFLEKKHP</sequence>
<dbReference type="KEGG" id="vg:40085864"/>
<dbReference type="RefSeq" id="YP_009609779.1">
    <property type="nucleotide sequence ID" value="NC_041997.1"/>
</dbReference>
<keyword evidence="1" id="KW-0175">Coiled coil</keyword>
<accession>A0A218M351</accession>
<evidence type="ECO:0000256" key="1">
    <source>
        <dbReference type="SAM" id="Coils"/>
    </source>
</evidence>
<dbReference type="GeneID" id="40085864"/>
<evidence type="ECO:0000313" key="2">
    <source>
        <dbReference type="EMBL" id="ASD50461.1"/>
    </source>
</evidence>